<gene>
    <name evidence="1" type="ORF">NTEN_LOCUS15224</name>
</gene>
<name>A0A6H5GZJ1_9HEMI</name>
<reference evidence="1 2" key="1">
    <citation type="submission" date="2020-02" db="EMBL/GenBank/DDBJ databases">
        <authorList>
            <person name="Ferguson B K."/>
        </authorList>
    </citation>
    <scope>NUCLEOTIDE SEQUENCE [LARGE SCALE GENOMIC DNA]</scope>
</reference>
<evidence type="ECO:0000313" key="2">
    <source>
        <dbReference type="Proteomes" id="UP000479000"/>
    </source>
</evidence>
<dbReference type="AlphaFoldDB" id="A0A6H5GZJ1"/>
<sequence>MRHFFHFSFECSRGIWRNNCAFSMYKNDLQLTRPNGRTHSDPNVFHGSSGVQQEGITTAEVDLLTRTTCGSRLAD</sequence>
<keyword evidence="2" id="KW-1185">Reference proteome</keyword>
<organism evidence="1 2">
    <name type="scientific">Nesidiocoris tenuis</name>
    <dbReference type="NCBI Taxonomy" id="355587"/>
    <lineage>
        <taxon>Eukaryota</taxon>
        <taxon>Metazoa</taxon>
        <taxon>Ecdysozoa</taxon>
        <taxon>Arthropoda</taxon>
        <taxon>Hexapoda</taxon>
        <taxon>Insecta</taxon>
        <taxon>Pterygota</taxon>
        <taxon>Neoptera</taxon>
        <taxon>Paraneoptera</taxon>
        <taxon>Hemiptera</taxon>
        <taxon>Heteroptera</taxon>
        <taxon>Panheteroptera</taxon>
        <taxon>Cimicomorpha</taxon>
        <taxon>Miridae</taxon>
        <taxon>Dicyphina</taxon>
        <taxon>Nesidiocoris</taxon>
    </lineage>
</organism>
<dbReference type="EMBL" id="CADCXU010022835">
    <property type="protein sequence ID" value="CAB0010173.1"/>
    <property type="molecule type" value="Genomic_DNA"/>
</dbReference>
<accession>A0A6H5GZJ1</accession>
<protein>
    <submittedName>
        <fullName evidence="1">Uncharacterized protein</fullName>
    </submittedName>
</protein>
<proteinExistence type="predicted"/>
<evidence type="ECO:0000313" key="1">
    <source>
        <dbReference type="EMBL" id="CAB0010173.1"/>
    </source>
</evidence>
<dbReference type="Proteomes" id="UP000479000">
    <property type="component" value="Unassembled WGS sequence"/>
</dbReference>